<dbReference type="EMBL" id="BMAW01077430">
    <property type="protein sequence ID" value="GFU06354.1"/>
    <property type="molecule type" value="Genomic_DNA"/>
</dbReference>
<accession>A0A8X6Q4U6</accession>
<dbReference type="OrthoDB" id="6432955at2759"/>
<gene>
    <name evidence="1" type="ORF">NPIL_41331</name>
</gene>
<name>A0A8X6Q4U6_NEPPI</name>
<dbReference type="Proteomes" id="UP000887013">
    <property type="component" value="Unassembled WGS sequence"/>
</dbReference>
<evidence type="ECO:0000313" key="2">
    <source>
        <dbReference type="Proteomes" id="UP000887013"/>
    </source>
</evidence>
<keyword evidence="2" id="KW-1185">Reference proteome</keyword>
<sequence length="97" mass="11977">MGKNFRTPQKLIYERGFDEKDTSQLIMEYIIRLRNRLNRCQDLAMTRREEYQQKRKAWFNRKPVERKFFGRRPCNGDKISKKNYVIDLHGKRDHRTI</sequence>
<proteinExistence type="predicted"/>
<comment type="caution">
    <text evidence="1">The sequence shown here is derived from an EMBL/GenBank/DDBJ whole genome shotgun (WGS) entry which is preliminary data.</text>
</comment>
<organism evidence="1 2">
    <name type="scientific">Nephila pilipes</name>
    <name type="common">Giant wood spider</name>
    <name type="synonym">Nephila maculata</name>
    <dbReference type="NCBI Taxonomy" id="299642"/>
    <lineage>
        <taxon>Eukaryota</taxon>
        <taxon>Metazoa</taxon>
        <taxon>Ecdysozoa</taxon>
        <taxon>Arthropoda</taxon>
        <taxon>Chelicerata</taxon>
        <taxon>Arachnida</taxon>
        <taxon>Araneae</taxon>
        <taxon>Araneomorphae</taxon>
        <taxon>Entelegynae</taxon>
        <taxon>Araneoidea</taxon>
        <taxon>Nephilidae</taxon>
        <taxon>Nephila</taxon>
    </lineage>
</organism>
<dbReference type="AlphaFoldDB" id="A0A8X6Q4U6"/>
<protein>
    <submittedName>
        <fullName evidence="1">Uncharacterized protein</fullName>
    </submittedName>
</protein>
<reference evidence="1" key="1">
    <citation type="submission" date="2020-08" db="EMBL/GenBank/DDBJ databases">
        <title>Multicomponent nature underlies the extraordinary mechanical properties of spider dragline silk.</title>
        <authorList>
            <person name="Kono N."/>
            <person name="Nakamura H."/>
            <person name="Mori M."/>
            <person name="Yoshida Y."/>
            <person name="Ohtoshi R."/>
            <person name="Malay A.D."/>
            <person name="Moran D.A.P."/>
            <person name="Tomita M."/>
            <person name="Numata K."/>
            <person name="Arakawa K."/>
        </authorList>
    </citation>
    <scope>NUCLEOTIDE SEQUENCE</scope>
</reference>
<evidence type="ECO:0000313" key="1">
    <source>
        <dbReference type="EMBL" id="GFU06354.1"/>
    </source>
</evidence>